<feature type="transmembrane region" description="Helical" evidence="1">
    <location>
        <begin position="21"/>
        <end position="43"/>
    </location>
</feature>
<keyword evidence="1" id="KW-0812">Transmembrane</keyword>
<comment type="caution">
    <text evidence="2">The sequence shown here is derived from an EMBL/GenBank/DDBJ whole genome shotgun (WGS) entry which is preliminary data.</text>
</comment>
<organism evidence="2">
    <name type="scientific">Zea mays</name>
    <name type="common">Maize</name>
    <dbReference type="NCBI Taxonomy" id="4577"/>
    <lineage>
        <taxon>Eukaryota</taxon>
        <taxon>Viridiplantae</taxon>
        <taxon>Streptophyta</taxon>
        <taxon>Embryophyta</taxon>
        <taxon>Tracheophyta</taxon>
        <taxon>Spermatophyta</taxon>
        <taxon>Magnoliopsida</taxon>
        <taxon>Liliopsida</taxon>
        <taxon>Poales</taxon>
        <taxon>Poaceae</taxon>
        <taxon>PACMAD clade</taxon>
        <taxon>Panicoideae</taxon>
        <taxon>Andropogonodae</taxon>
        <taxon>Andropogoneae</taxon>
        <taxon>Tripsacinae</taxon>
        <taxon>Zea</taxon>
    </lineage>
</organism>
<reference evidence="2" key="1">
    <citation type="journal article" date="2018" name="Nat. Genet.">
        <title>Extensive intraspecific gene order and gene structural variations between Mo17 and other maize genomes.</title>
        <authorList>
            <person name="Sun S."/>
            <person name="Zhou Y."/>
            <person name="Chen J."/>
            <person name="Shi J."/>
            <person name="Zhao H."/>
            <person name="Zhao H."/>
            <person name="Song W."/>
            <person name="Zhang M."/>
            <person name="Cui Y."/>
            <person name="Dong X."/>
            <person name="Liu H."/>
            <person name="Ma X."/>
            <person name="Jiao Y."/>
            <person name="Wang B."/>
            <person name="Wei X."/>
            <person name="Stein J.C."/>
            <person name="Glaubitz J.C."/>
            <person name="Lu F."/>
            <person name="Yu G."/>
            <person name="Liang C."/>
            <person name="Fengler K."/>
            <person name="Li B."/>
            <person name="Rafalski A."/>
            <person name="Schnable P.S."/>
            <person name="Ware D.H."/>
            <person name="Buckler E.S."/>
            <person name="Lai J."/>
        </authorList>
    </citation>
    <scope>NUCLEOTIDE SEQUENCE [LARGE SCALE GENOMIC DNA]</scope>
    <source>
        <tissue evidence="2">Seedling</tissue>
    </source>
</reference>
<name>A0A317Y4R6_MAIZE</name>
<evidence type="ECO:0000256" key="1">
    <source>
        <dbReference type="SAM" id="Phobius"/>
    </source>
</evidence>
<keyword evidence="1" id="KW-1133">Transmembrane helix</keyword>
<gene>
    <name evidence="2" type="primary">LA1_5</name>
    <name evidence="2" type="ORF">Zm00014a_037540</name>
</gene>
<dbReference type="Proteomes" id="UP000251960">
    <property type="component" value="Chromosome 1"/>
</dbReference>
<dbReference type="AlphaFoldDB" id="A0A317Y4R6"/>
<dbReference type="PROSITE" id="PS51257">
    <property type="entry name" value="PROKAR_LIPOPROTEIN"/>
    <property type="match status" value="1"/>
</dbReference>
<accession>A0A317Y4R6</accession>
<dbReference type="Gene3D" id="1.10.10.10">
    <property type="entry name" value="Winged helix-like DNA-binding domain superfamily/Winged helix DNA-binding domain"/>
    <property type="match status" value="1"/>
</dbReference>
<proteinExistence type="predicted"/>
<dbReference type="EMBL" id="NCVQ01000001">
    <property type="protein sequence ID" value="PWZ53343.1"/>
    <property type="molecule type" value="Genomic_DNA"/>
</dbReference>
<keyword evidence="1" id="KW-0472">Membrane</keyword>
<dbReference type="ExpressionAtlas" id="A0A317Y4R6">
    <property type="expression patterns" value="baseline and differential"/>
</dbReference>
<evidence type="ECO:0000313" key="2">
    <source>
        <dbReference type="EMBL" id="PWZ53343.1"/>
    </source>
</evidence>
<protein>
    <submittedName>
        <fullName evidence="2">La protein 1</fullName>
    </submittedName>
</protein>
<sequence length="237" mass="25727">MATTSSRGEASSSSPPRKTPVLIHGCLLFGCGADWLVVSLALICSFSRMRSHLGLEGDPKPETVPEETVLAVADILRRSTALRVSEDGKKVGRSKELLKPDEVIEQVDSRTVAASPLPYNVKLEEVESFLLSVASDPGRLFVGNVRSPGEAGEVLDGDRLRGSSGGLQFGWHQCASRKPLTLGGSDGMGVDAFLNEVHRFAKGKKDLTEVTHKVYFDIEVDGKPTVIFFGHQREMHR</sequence>
<dbReference type="InterPro" id="IPR036388">
    <property type="entry name" value="WH-like_DNA-bd_sf"/>
</dbReference>